<dbReference type="EMBL" id="AGCU01053691">
    <property type="status" value="NOT_ANNOTATED_CDS"/>
    <property type="molecule type" value="Genomic_DNA"/>
</dbReference>
<evidence type="ECO:0000256" key="9">
    <source>
        <dbReference type="RuleBase" id="RU361189"/>
    </source>
</evidence>
<proteinExistence type="inferred from homology"/>
<evidence type="ECO:0000256" key="5">
    <source>
        <dbReference type="ARBA" id="ARBA00022781"/>
    </source>
</evidence>
<dbReference type="GeneTree" id="ENSGT00950000182881"/>
<evidence type="ECO:0000256" key="10">
    <source>
        <dbReference type="SAM" id="MobiDB-lite"/>
    </source>
</evidence>
<keyword evidence="3 9" id="KW-0813">Transport</keyword>
<evidence type="ECO:0000256" key="3">
    <source>
        <dbReference type="ARBA" id="ARBA00022448"/>
    </source>
</evidence>
<dbReference type="Pfam" id="PF01496">
    <property type="entry name" value="V_ATPase_I"/>
    <property type="match status" value="3"/>
</dbReference>
<dbReference type="InterPro" id="IPR002490">
    <property type="entry name" value="V-ATPase_116kDa_su"/>
</dbReference>
<keyword evidence="12" id="KW-1185">Reference proteome</keyword>
<reference evidence="12" key="2">
    <citation type="journal article" date="2013" name="Nat. Genet.">
        <title>The draft genomes of soft-shell turtle and green sea turtle yield insights into the development and evolution of the turtle-specific body plan.</title>
        <authorList>
            <person name="Wang Z."/>
            <person name="Pascual-Anaya J."/>
            <person name="Zadissa A."/>
            <person name="Li W."/>
            <person name="Niimura Y."/>
            <person name="Huang Z."/>
            <person name="Li C."/>
            <person name="White S."/>
            <person name="Xiong Z."/>
            <person name="Fang D."/>
            <person name="Wang B."/>
            <person name="Ming Y."/>
            <person name="Chen Y."/>
            <person name="Zheng Y."/>
            <person name="Kuraku S."/>
            <person name="Pignatelli M."/>
            <person name="Herrero J."/>
            <person name="Beal K."/>
            <person name="Nozawa M."/>
            <person name="Li Q."/>
            <person name="Wang J."/>
            <person name="Zhang H."/>
            <person name="Yu L."/>
            <person name="Shigenobu S."/>
            <person name="Wang J."/>
            <person name="Liu J."/>
            <person name="Flicek P."/>
            <person name="Searle S."/>
            <person name="Wang J."/>
            <person name="Kuratani S."/>
            <person name="Yin Y."/>
            <person name="Aken B."/>
            <person name="Zhang G."/>
            <person name="Irie N."/>
        </authorList>
    </citation>
    <scope>NUCLEOTIDE SEQUENCE [LARGE SCALE GENOMIC DNA]</scope>
    <source>
        <strain evidence="12">Daiwa-1</strain>
    </source>
</reference>
<evidence type="ECO:0000256" key="2">
    <source>
        <dbReference type="ARBA" id="ARBA00009904"/>
    </source>
</evidence>
<dbReference type="PIRSF" id="PIRSF001293">
    <property type="entry name" value="ATP6V0A1"/>
    <property type="match status" value="1"/>
</dbReference>
<dbReference type="eggNOG" id="KOG2189">
    <property type="taxonomic scope" value="Eukaryota"/>
</dbReference>
<comment type="caution">
    <text evidence="9">Lacks conserved residue(s) required for the propagation of feature annotation.</text>
</comment>
<organism evidence="11 12">
    <name type="scientific">Pelodiscus sinensis</name>
    <name type="common">Chinese softshell turtle</name>
    <name type="synonym">Trionyx sinensis</name>
    <dbReference type="NCBI Taxonomy" id="13735"/>
    <lineage>
        <taxon>Eukaryota</taxon>
        <taxon>Metazoa</taxon>
        <taxon>Chordata</taxon>
        <taxon>Craniata</taxon>
        <taxon>Vertebrata</taxon>
        <taxon>Euteleostomi</taxon>
        <taxon>Archelosauria</taxon>
        <taxon>Testudinata</taxon>
        <taxon>Testudines</taxon>
        <taxon>Cryptodira</taxon>
        <taxon>Trionychia</taxon>
        <taxon>Trionychidae</taxon>
        <taxon>Pelodiscus</taxon>
    </lineage>
</organism>
<feature type="transmembrane region" description="Helical" evidence="9">
    <location>
        <begin position="532"/>
        <end position="556"/>
    </location>
</feature>
<reference evidence="11" key="3">
    <citation type="submission" date="2025-08" db="UniProtKB">
        <authorList>
            <consortium name="Ensembl"/>
        </authorList>
    </citation>
    <scope>IDENTIFICATION</scope>
</reference>
<dbReference type="GO" id="GO:0000220">
    <property type="term" value="C:vacuolar proton-transporting V-type ATPase, V0 domain"/>
    <property type="evidence" value="ECO:0007669"/>
    <property type="project" value="InterPro"/>
</dbReference>
<dbReference type="EMBL" id="AGCU01053694">
    <property type="status" value="NOT_ANNOTATED_CDS"/>
    <property type="molecule type" value="Genomic_DNA"/>
</dbReference>
<evidence type="ECO:0000256" key="8">
    <source>
        <dbReference type="ARBA" id="ARBA00023136"/>
    </source>
</evidence>
<evidence type="ECO:0000256" key="7">
    <source>
        <dbReference type="ARBA" id="ARBA00023065"/>
    </source>
</evidence>
<dbReference type="GO" id="GO:0046961">
    <property type="term" value="F:proton-transporting ATPase activity, rotational mechanism"/>
    <property type="evidence" value="ECO:0007669"/>
    <property type="project" value="InterPro"/>
</dbReference>
<dbReference type="GO" id="GO:0051117">
    <property type="term" value="F:ATPase binding"/>
    <property type="evidence" value="ECO:0007669"/>
    <property type="project" value="TreeGrafter"/>
</dbReference>
<feature type="region of interest" description="Disordered" evidence="10">
    <location>
        <begin position="80"/>
        <end position="132"/>
    </location>
</feature>
<dbReference type="HOGENOM" id="CLU_005230_0_0_1"/>
<dbReference type="EMBL" id="AGCU01053693">
    <property type="status" value="NOT_ANNOTATED_CDS"/>
    <property type="molecule type" value="Genomic_DNA"/>
</dbReference>
<dbReference type="InterPro" id="IPR026028">
    <property type="entry name" value="V-type_ATPase_116kDa_su_euka"/>
</dbReference>
<dbReference type="Ensembl" id="ENSPSIT00000014024.1">
    <property type="protein sequence ID" value="ENSPSIP00000013959.1"/>
    <property type="gene ID" value="ENSPSIG00000012404.1"/>
</dbReference>
<reference evidence="11" key="4">
    <citation type="submission" date="2025-09" db="UniProtKB">
        <authorList>
            <consortium name="Ensembl"/>
        </authorList>
    </citation>
    <scope>IDENTIFICATION</scope>
</reference>
<keyword evidence="8 9" id="KW-0472">Membrane</keyword>
<dbReference type="GO" id="GO:0007035">
    <property type="term" value="P:vacuolar acidification"/>
    <property type="evidence" value="ECO:0007669"/>
    <property type="project" value="TreeGrafter"/>
</dbReference>
<accession>K7G0Z9</accession>
<dbReference type="GO" id="GO:0005886">
    <property type="term" value="C:plasma membrane"/>
    <property type="evidence" value="ECO:0007669"/>
    <property type="project" value="TreeGrafter"/>
</dbReference>
<comment type="subcellular location">
    <subcellularLocation>
        <location evidence="1">Membrane</location>
        <topology evidence="1">Multi-pass membrane protein</topology>
    </subcellularLocation>
</comment>
<dbReference type="EMBL" id="AGCU01053690">
    <property type="status" value="NOT_ANNOTATED_CDS"/>
    <property type="molecule type" value="Genomic_DNA"/>
</dbReference>
<feature type="transmembrane region" description="Helical" evidence="9">
    <location>
        <begin position="505"/>
        <end position="526"/>
    </location>
</feature>
<keyword evidence="6 9" id="KW-1133">Transmembrane helix</keyword>
<keyword evidence="5 9" id="KW-0375">Hydrogen ion transport</keyword>
<dbReference type="STRING" id="13735.ENSPSIP00000013959"/>
<keyword evidence="4 9" id="KW-0812">Transmembrane</keyword>
<dbReference type="PANTHER" id="PTHR11629:SF21">
    <property type="entry name" value="V-TYPE PROTON ATPASE 116 KDA SUBUNIT A 3"/>
    <property type="match status" value="1"/>
</dbReference>
<protein>
    <recommendedName>
        <fullName evidence="9">V-type proton ATPase subunit a</fullName>
    </recommendedName>
</protein>
<comment type="function">
    <text evidence="9">Essential component of the vacuolar proton pump (V-ATPase), a multimeric enzyme that catalyzes the translocation of protons across the membranes. Required for assembly and activity of the V-ATPase.</text>
</comment>
<evidence type="ECO:0000313" key="12">
    <source>
        <dbReference type="Proteomes" id="UP000007267"/>
    </source>
</evidence>
<evidence type="ECO:0000313" key="11">
    <source>
        <dbReference type="Ensembl" id="ENSPSIP00000013959.1"/>
    </source>
</evidence>
<name>K7G0Z9_PELSI</name>
<sequence length="792" mass="87644">MCCLCPAPQLNPNVNAFQRRFVGEVRRCEDMEKTFTFLHQELRKAGLALDPCPESPRAPLPRDALLIQDQSEQLAQELREVSRNRESLSGRLRELREQGRTPRLREHSPSPSGARTREGPPNAPSVRRGRCRSSWDFPSIQPKCTRAEALSSRCCSQLLSWEGREAKGRMEGKVGGREGMGGEGVSQEWGAEKGGADYPQGWAVMCVGAKGGLLAEKGRRRGDTVVLGAWQKEKEGKELVAREGGRVLWHWLPGKGRRKVPWHCLPGKERDTMALVAREGGGTVALVARHWLPGKERGTVALVAREGEGYHGTGCQVPRHRLPGKEGVPWHWLPEQSHAWGCGGAMPALGAVGLFHPGVPAPPHWFSLLSPPPALWRAGAARAGGAGAVRERRLHGSVCPQIWKTFFEGRYLILLMGAFSIYTGLIYNECFSKATAIFPSAWSQATMVNQSNWRSEYLARNAFLSLNPNVTGVFRGPYPFGIDPIWSMANNHLNFLNSFKMKMSVILGIVHMSFGVLLGVFNHVHFKQPYKVVLVFLPEVVFLLALFGYLVFMIFYKWFTFSAVNSLLAPSILIHFIDMFLFTENPENHPLYPGQDANPYQASICSHFSLPPPSQAALWPHHTLPQTHSWSGGKDPTSRSPMLLPAPGAALIPLGSMAEPGLGGSPGQLQMHFEFSEVFMHQAIHTIEYCLGCISNTASYLRLWALSLAHAPSYLRLWALSLAHARGAGGEPAAWLSCPAPPWVGEAFGRFWEQLSALTPLLCVACRVEFQNKFYVGAGYKLTPFTFPPDSW</sequence>
<dbReference type="PANTHER" id="PTHR11629">
    <property type="entry name" value="VACUOLAR PROTON ATPASES"/>
    <property type="match status" value="1"/>
</dbReference>
<comment type="similarity">
    <text evidence="2 9">Belongs to the V-ATPase 116 kDa subunit family.</text>
</comment>
<dbReference type="AlphaFoldDB" id="K7G0Z9"/>
<dbReference type="EMBL" id="AGCU01053689">
    <property type="status" value="NOT_ANNOTATED_CDS"/>
    <property type="molecule type" value="Genomic_DNA"/>
</dbReference>
<feature type="compositionally biased region" description="Basic and acidic residues" evidence="10">
    <location>
        <begin position="80"/>
        <end position="108"/>
    </location>
</feature>
<keyword evidence="7 9" id="KW-0406">Ion transport</keyword>
<evidence type="ECO:0000256" key="6">
    <source>
        <dbReference type="ARBA" id="ARBA00022989"/>
    </source>
</evidence>
<evidence type="ECO:0000256" key="4">
    <source>
        <dbReference type="ARBA" id="ARBA00022692"/>
    </source>
</evidence>
<reference evidence="12" key="1">
    <citation type="submission" date="2011-10" db="EMBL/GenBank/DDBJ databases">
        <authorList>
            <consortium name="Soft-shell Turtle Genome Consortium"/>
        </authorList>
    </citation>
    <scope>NUCLEOTIDE SEQUENCE [LARGE SCALE GENOMIC DNA]</scope>
    <source>
        <strain evidence="12">Daiwa-1</strain>
    </source>
</reference>
<dbReference type="Proteomes" id="UP000007267">
    <property type="component" value="Unassembled WGS sequence"/>
</dbReference>
<evidence type="ECO:0000256" key="1">
    <source>
        <dbReference type="ARBA" id="ARBA00004141"/>
    </source>
</evidence>
<dbReference type="EMBL" id="AGCU01053692">
    <property type="status" value="NOT_ANNOTATED_CDS"/>
    <property type="molecule type" value="Genomic_DNA"/>
</dbReference>